<dbReference type="InterPro" id="IPR030417">
    <property type="entry name" value="MS4A"/>
</dbReference>
<accession>A0A9W9ZT87</accession>
<keyword evidence="2" id="KW-0812">Transmembrane</keyword>
<gene>
    <name evidence="3" type="ORF">OS493_004423</name>
</gene>
<dbReference type="AlphaFoldDB" id="A0A9W9ZT87"/>
<feature type="transmembrane region" description="Helical" evidence="2">
    <location>
        <begin position="76"/>
        <end position="99"/>
    </location>
</feature>
<name>A0A9W9ZT87_9CNID</name>
<feature type="transmembrane region" description="Helical" evidence="2">
    <location>
        <begin position="12"/>
        <end position="35"/>
    </location>
</feature>
<evidence type="ECO:0000313" key="3">
    <source>
        <dbReference type="EMBL" id="KAJ7387426.1"/>
    </source>
</evidence>
<dbReference type="OrthoDB" id="5955466at2759"/>
<protein>
    <submittedName>
        <fullName evidence="3">Uncharacterized protein</fullName>
    </submittedName>
</protein>
<keyword evidence="4" id="KW-1185">Reference proteome</keyword>
<feature type="transmembrane region" description="Helical" evidence="2">
    <location>
        <begin position="142"/>
        <end position="162"/>
    </location>
</feature>
<evidence type="ECO:0000256" key="2">
    <source>
        <dbReference type="SAM" id="Phobius"/>
    </source>
</evidence>
<evidence type="ECO:0000256" key="1">
    <source>
        <dbReference type="SAM" id="MobiDB-lite"/>
    </source>
</evidence>
<feature type="region of interest" description="Disordered" evidence="1">
    <location>
        <begin position="197"/>
        <end position="225"/>
    </location>
</feature>
<keyword evidence="2" id="KW-0472">Membrane</keyword>
<dbReference type="Proteomes" id="UP001163046">
    <property type="component" value="Unassembled WGS sequence"/>
</dbReference>
<feature type="compositionally biased region" description="Low complexity" evidence="1">
    <location>
        <begin position="197"/>
        <end position="209"/>
    </location>
</feature>
<dbReference type="PANTHER" id="PTHR23320:SF130">
    <property type="entry name" value="TRANSMEMBRANE PROTEIN 212"/>
    <property type="match status" value="1"/>
</dbReference>
<evidence type="ECO:0000313" key="4">
    <source>
        <dbReference type="Proteomes" id="UP001163046"/>
    </source>
</evidence>
<dbReference type="PANTHER" id="PTHR23320">
    <property type="entry name" value="MEMBRANE-SPANNING 4-DOMAINS SUBFAMILY A MS4A -RELATED"/>
    <property type="match status" value="1"/>
</dbReference>
<comment type="caution">
    <text evidence="3">The sequence shown here is derived from an EMBL/GenBank/DDBJ whole genome shotgun (WGS) entry which is preliminary data.</text>
</comment>
<feature type="transmembrane region" description="Helical" evidence="2">
    <location>
        <begin position="47"/>
        <end position="64"/>
    </location>
</feature>
<proteinExistence type="predicted"/>
<sequence length="225" mass="24213">MSGDLVEEGKAKAAGIISILIGVTAFIELICGFIYLSKGGPEGSGLWSGVGLAIICALGIVTWLKRSKTAMVFHMVMCIIWFIVCIVQVIIAFVAWVIWHLIRKVVETNCYQIGDKCHCNAEKASPITVHNCDDIKVIESCFLTIMIISAFAAILTLAGSIIDCMGTCCARPAQANVVVVQQPAGYPMVIQQQQQYPGQAPYPGQQPVVMAGPPPDYGQGIPEKQ</sequence>
<keyword evidence="2" id="KW-1133">Transmembrane helix</keyword>
<reference evidence="3" key="1">
    <citation type="submission" date="2023-01" db="EMBL/GenBank/DDBJ databases">
        <title>Genome assembly of the deep-sea coral Lophelia pertusa.</title>
        <authorList>
            <person name="Herrera S."/>
            <person name="Cordes E."/>
        </authorList>
    </citation>
    <scope>NUCLEOTIDE SEQUENCE</scope>
    <source>
        <strain evidence="3">USNM1676648</strain>
        <tissue evidence="3">Polyp</tissue>
    </source>
</reference>
<dbReference type="EMBL" id="MU825874">
    <property type="protein sequence ID" value="KAJ7387426.1"/>
    <property type="molecule type" value="Genomic_DNA"/>
</dbReference>
<organism evidence="3 4">
    <name type="scientific">Desmophyllum pertusum</name>
    <dbReference type="NCBI Taxonomy" id="174260"/>
    <lineage>
        <taxon>Eukaryota</taxon>
        <taxon>Metazoa</taxon>
        <taxon>Cnidaria</taxon>
        <taxon>Anthozoa</taxon>
        <taxon>Hexacorallia</taxon>
        <taxon>Scleractinia</taxon>
        <taxon>Caryophylliina</taxon>
        <taxon>Caryophylliidae</taxon>
        <taxon>Desmophyllum</taxon>
    </lineage>
</organism>